<evidence type="ECO:0000313" key="4">
    <source>
        <dbReference type="Proteomes" id="UP001169574"/>
    </source>
</evidence>
<comment type="similarity">
    <text evidence="1">Belongs to the bacterial reverse transcriptase family.</text>
</comment>
<dbReference type="InterPro" id="IPR051083">
    <property type="entry name" value="GrpII_Intron_Splice-Mob/Def"/>
</dbReference>
<comment type="caution">
    <text evidence="3">The sequence shown here is derived from an EMBL/GenBank/DDBJ whole genome shotgun (WGS) entry which is preliminary data.</text>
</comment>
<evidence type="ECO:0000313" key="3">
    <source>
        <dbReference type="EMBL" id="EMM7456156.1"/>
    </source>
</evidence>
<organism evidence="3 4">
    <name type="scientific">Citrobacter freundii</name>
    <dbReference type="NCBI Taxonomy" id="546"/>
    <lineage>
        <taxon>Bacteria</taxon>
        <taxon>Pseudomonadati</taxon>
        <taxon>Pseudomonadota</taxon>
        <taxon>Gammaproteobacteria</taxon>
        <taxon>Enterobacterales</taxon>
        <taxon>Enterobacteriaceae</taxon>
        <taxon>Citrobacter</taxon>
        <taxon>Citrobacter freundii complex</taxon>
    </lineage>
</organism>
<proteinExistence type="inferred from homology"/>
<dbReference type="PROSITE" id="PS50878">
    <property type="entry name" value="RT_POL"/>
    <property type="match status" value="1"/>
</dbReference>
<keyword evidence="3" id="KW-0548">Nucleotidyltransferase</keyword>
<evidence type="ECO:0000256" key="1">
    <source>
        <dbReference type="ARBA" id="ARBA00034120"/>
    </source>
</evidence>
<name>A0AAN4EV48_CITFR</name>
<dbReference type="Pfam" id="PF00078">
    <property type="entry name" value="RVT_1"/>
    <property type="match status" value="1"/>
</dbReference>
<accession>A0AAN4EV48</accession>
<dbReference type="PANTHER" id="PTHR34047:SF8">
    <property type="entry name" value="PROTEIN YKFC"/>
    <property type="match status" value="1"/>
</dbReference>
<dbReference type="CDD" id="cd01646">
    <property type="entry name" value="RT_Bac_retron_I"/>
    <property type="match status" value="1"/>
</dbReference>
<gene>
    <name evidence="3" type="ORF">P7U51_000608</name>
</gene>
<keyword evidence="3" id="KW-0808">Transferase</keyword>
<sequence length="499" mass="57147">MEDFKSVLDLDCEEAKKHFLKMESYFNSDLPPYFDFNLLLSKVAHELGEKEIRGIMKADTKVYECDNVNYTLMINKDGKLSWRPLQIIHPVLYINLVNIITKVESWEKIKSRFASFQNNPKIECLSMPVVGDSEKDKAAQVSNWWQKVELRSIELSLSFDYLYDTDITDCYGSIYTHSLAWAIETREVAKENKKDKNLLGNLVDTAIQNMQCGQTNGIPQGSVLMDFIAEILLGYVDEVLTEKLHGAGITDYKILRYRDDYRVFVNSPETGERILKLLSEVLSAYGLKLGSAKTKAYDDVVIASVKKDKLSWIAAKNSHKYLLKYALLIKQHANEHPNSGSLSVALKEFNERVQKITKLDVSSKPIISIIMDIAYRNPKVYPVSFAILSKFLVLIESGVERLDLMRDIFNKFNKLPNIGYFELWFQRAIKLDMDSFSFSEKLCLIAKGENPELWNSTWLASSKLLRVINETPIVDFDILRMTTAVIEPEEFDLFPGKSG</sequence>
<feature type="domain" description="Reverse transcriptase" evidence="2">
    <location>
        <begin position="54"/>
        <end position="317"/>
    </location>
</feature>
<dbReference type="EMBL" id="ABLGCN030000001">
    <property type="protein sequence ID" value="EMM7456156.1"/>
    <property type="molecule type" value="Genomic_DNA"/>
</dbReference>
<protein>
    <submittedName>
        <fullName evidence="3">RNA-directed DNA polymerase</fullName>
    </submittedName>
</protein>
<dbReference type="GO" id="GO:0003964">
    <property type="term" value="F:RNA-directed DNA polymerase activity"/>
    <property type="evidence" value="ECO:0007669"/>
    <property type="project" value="UniProtKB-KW"/>
</dbReference>
<reference evidence="3" key="1">
    <citation type="submission" date="2024-02" db="EMBL/GenBank/DDBJ databases">
        <authorList>
            <consortium name="Clinical and Environmental Microbiology Branch: Whole genome sequencing antimicrobial resistance pathogens in the healthcare setting"/>
        </authorList>
    </citation>
    <scope>NUCLEOTIDE SEQUENCE</scope>
    <source>
        <strain evidence="3">Whole organism</strain>
    </source>
</reference>
<dbReference type="InterPro" id="IPR000477">
    <property type="entry name" value="RT_dom"/>
</dbReference>
<dbReference type="PANTHER" id="PTHR34047">
    <property type="entry name" value="NUCLEAR INTRON MATURASE 1, MITOCHONDRIAL-RELATED"/>
    <property type="match status" value="1"/>
</dbReference>
<keyword evidence="3" id="KW-0695">RNA-directed DNA polymerase</keyword>
<evidence type="ECO:0000259" key="2">
    <source>
        <dbReference type="PROSITE" id="PS50878"/>
    </source>
</evidence>
<dbReference type="AlphaFoldDB" id="A0AAN4EV48"/>
<dbReference type="Proteomes" id="UP001169574">
    <property type="component" value="Unassembled WGS sequence"/>
</dbReference>